<keyword evidence="2" id="KW-0812">Transmembrane</keyword>
<dbReference type="EMBL" id="CP006771">
    <property type="protein sequence ID" value="AGX88997.1"/>
    <property type="molecule type" value="Genomic_DNA"/>
</dbReference>
<evidence type="ECO:0000256" key="2">
    <source>
        <dbReference type="SAM" id="Phobius"/>
    </source>
</evidence>
<organism evidence="3 4">
    <name type="scientific">Mycoplasma parvum str. Indiana</name>
    <dbReference type="NCBI Taxonomy" id="1403316"/>
    <lineage>
        <taxon>Bacteria</taxon>
        <taxon>Bacillati</taxon>
        <taxon>Mycoplasmatota</taxon>
        <taxon>Mollicutes</taxon>
        <taxon>Mycoplasmataceae</taxon>
        <taxon>Mycoplasma</taxon>
    </lineage>
</organism>
<keyword evidence="2" id="KW-0472">Membrane</keyword>
<dbReference type="AlphaFoldDB" id="U5NC57"/>
<keyword evidence="4" id="KW-1185">Reference proteome</keyword>
<dbReference type="HOGENOM" id="CLU_2683964_0_0_14"/>
<feature type="coiled-coil region" evidence="1">
    <location>
        <begin position="42"/>
        <end position="69"/>
    </location>
</feature>
<feature type="transmembrane region" description="Helical" evidence="2">
    <location>
        <begin position="16"/>
        <end position="37"/>
    </location>
</feature>
<dbReference type="RefSeq" id="WP_022769413.1">
    <property type="nucleotide sequence ID" value="NC_022575.1"/>
</dbReference>
<gene>
    <name evidence="3" type="ORF">PRV_01175</name>
</gene>
<accession>U5NC57</accession>
<dbReference type="Proteomes" id="UP000017119">
    <property type="component" value="Chromosome"/>
</dbReference>
<protein>
    <submittedName>
        <fullName evidence="3">Uncharacterized protein</fullName>
    </submittedName>
</protein>
<name>U5NC57_9MOLU</name>
<dbReference type="STRING" id="1403316.PRV_01175"/>
<evidence type="ECO:0000256" key="1">
    <source>
        <dbReference type="SAM" id="Coils"/>
    </source>
</evidence>
<reference evidence="3 4" key="1">
    <citation type="journal article" date="2013" name="Genome Announc.">
        <title>Genome Sequence of Mycoplasma parvum (Formerly Eperythrozoon parvum), a Diminutive Hemoplasma of the Pig.</title>
        <authorList>
            <person name="do Nascimento N.C."/>
            <person name="Dos Santos A.P."/>
            <person name="Chu Y."/>
            <person name="Guimaraes A.M."/>
            <person name="Pagliaro A."/>
            <person name="Messick J.B."/>
        </authorList>
    </citation>
    <scope>NUCLEOTIDE SEQUENCE [LARGE SCALE GENOMIC DNA]</scope>
    <source>
        <strain evidence="3 4">Indiana</strain>
    </source>
</reference>
<sequence length="74" mass="9040">MSSYSWELWMIKQNSLIVSVLFVISALLIVWVILEIYRTEKKLSYRELIDRFNSKKENLKERLTEFINEKIRRS</sequence>
<evidence type="ECO:0000313" key="3">
    <source>
        <dbReference type="EMBL" id="AGX88997.1"/>
    </source>
</evidence>
<dbReference type="KEGG" id="mpv:PRV_01175"/>
<proteinExistence type="predicted"/>
<dbReference type="PATRIC" id="fig|1403316.3.peg.206"/>
<keyword evidence="1" id="KW-0175">Coiled coil</keyword>
<keyword evidence="2" id="KW-1133">Transmembrane helix</keyword>
<evidence type="ECO:0000313" key="4">
    <source>
        <dbReference type="Proteomes" id="UP000017119"/>
    </source>
</evidence>